<keyword evidence="2" id="KW-1185">Reference proteome</keyword>
<dbReference type="EMBL" id="KT239446">
    <property type="protein sequence ID" value="AKY02093.1"/>
    <property type="molecule type" value="Genomic_DNA"/>
</dbReference>
<sequence>MNIRFVRKGHQSKTILGEMCDAFSSDLPEVNDKIVFDGTEQRVLSIVKSYEWSIGKTQLICWFEVDIT</sequence>
<dbReference type="GeneID" id="26518637"/>
<gene>
    <name evidence="1" type="ORF">JD18_222</name>
</gene>
<reference evidence="1 2" key="1">
    <citation type="submission" date="2015-07" db="EMBL/GenBank/DDBJ databases">
        <title>Isolation and characterization of JD18-a novel lytic bacteriophage for Klebsiella pneumoniae.</title>
        <authorList>
            <person name="Fan J."/>
            <person name="Zhang X."/>
            <person name="Guo X."/>
            <person name="He P."/>
            <person name="Zhang Y."/>
        </authorList>
    </citation>
    <scope>NUCLEOTIDE SEQUENCE [LARGE SCALE GENOMIC DNA]</scope>
</reference>
<dbReference type="RefSeq" id="YP_009190803.1">
    <property type="nucleotide sequence ID" value="NC_028686.1"/>
</dbReference>
<name>A0A0K1Y517_9CAUD</name>
<evidence type="ECO:0000313" key="1">
    <source>
        <dbReference type="EMBL" id="AKY02093.1"/>
    </source>
</evidence>
<organism evidence="1 2">
    <name type="scientific">Klebsiella phage JD18</name>
    <dbReference type="NCBI Taxonomy" id="1698360"/>
    <lineage>
        <taxon>Viruses</taxon>
        <taxon>Duplodnaviria</taxon>
        <taxon>Heunggongvirae</taxon>
        <taxon>Uroviricota</taxon>
        <taxon>Caudoviricetes</taxon>
        <taxon>Pantevenvirales</taxon>
        <taxon>Straboviridae</taxon>
        <taxon>Tevenvirinae</taxon>
        <taxon>Jiaodavirus</taxon>
        <taxon>Jiaodavirus jd18</taxon>
    </lineage>
</organism>
<evidence type="ECO:0000313" key="2">
    <source>
        <dbReference type="Proteomes" id="UP000204179"/>
    </source>
</evidence>
<protein>
    <submittedName>
        <fullName evidence="1">Uncharacterized protein</fullName>
    </submittedName>
</protein>
<dbReference type="Proteomes" id="UP000204179">
    <property type="component" value="Segment"/>
</dbReference>
<dbReference type="KEGG" id="vg:26518637"/>
<proteinExistence type="predicted"/>
<accession>A0A0K1Y517</accession>